<dbReference type="EMBL" id="DAAXWS010000001">
    <property type="protein sequence ID" value="HAG2892848.1"/>
    <property type="molecule type" value="Genomic_DNA"/>
</dbReference>
<dbReference type="EMBL" id="DAAXBY010000018">
    <property type="protein sequence ID" value="HAG0333925.1"/>
    <property type="molecule type" value="Genomic_DNA"/>
</dbReference>
<name>A0A756S779_SALER</name>
<comment type="caution">
    <text evidence="2">The sequence shown here is derived from an EMBL/GenBank/DDBJ whole genome shotgun (WGS) entry which is preliminary data.</text>
</comment>
<evidence type="ECO:0000313" key="5">
    <source>
        <dbReference type="EMBL" id="HAG2892848.1"/>
    </source>
</evidence>
<proteinExistence type="predicted"/>
<evidence type="ECO:0000313" key="1">
    <source>
        <dbReference type="EMBL" id="HAF9887211.1"/>
    </source>
</evidence>
<reference evidence="2" key="2">
    <citation type="submission" date="2020-02" db="EMBL/GenBank/DDBJ databases">
        <authorList>
            <consortium name="NCBI Pathogen Detection Project"/>
        </authorList>
    </citation>
    <scope>NUCLEOTIDE SEQUENCE</scope>
    <source>
        <strain evidence="1">MA.0401T78187</strain>
        <strain evidence="4">MA.CK_95/00013329</strain>
        <strain evidence="3">MA.CS_CA06.144</strain>
        <strain evidence="5">MA.JM_07/05</strain>
        <strain evidence="2">MA.P5365530</strain>
    </source>
</reference>
<sequence length="84" mass="8970">MSHHGGRINGAGIGGQPLEECFVLSGGGFESLAAIADAEKAVADNTRSNGKNIRCLIISPVNNQIILTIDFLHFQHSSHFIIIE</sequence>
<evidence type="ECO:0000313" key="3">
    <source>
        <dbReference type="EMBL" id="HAG0333925.1"/>
    </source>
</evidence>
<dbReference type="EMBL" id="DAAWYP010000011">
    <property type="protein sequence ID" value="HAF9887211.1"/>
    <property type="molecule type" value="Genomic_DNA"/>
</dbReference>
<organism evidence="2">
    <name type="scientific">Salmonella enterica</name>
    <name type="common">Salmonella choleraesuis</name>
    <dbReference type="NCBI Taxonomy" id="28901"/>
    <lineage>
        <taxon>Bacteria</taxon>
        <taxon>Pseudomonadati</taxon>
        <taxon>Pseudomonadota</taxon>
        <taxon>Gammaproteobacteria</taxon>
        <taxon>Enterobacterales</taxon>
        <taxon>Enterobacteriaceae</taxon>
        <taxon>Salmonella</taxon>
    </lineage>
</organism>
<protein>
    <submittedName>
        <fullName evidence="2">Uncharacterized protein</fullName>
    </submittedName>
</protein>
<gene>
    <name evidence="5" type="ORF">G8003_000251</name>
    <name evidence="1" type="ORF">G8S00_003894</name>
    <name evidence="3" type="ORF">G8S56_004106</name>
    <name evidence="2" type="ORF">G8S71_002683</name>
    <name evidence="4" type="ORF">G8W63_000635</name>
</gene>
<dbReference type="EMBL" id="DAAXUE010000001">
    <property type="protein sequence ID" value="HAG2583409.1"/>
    <property type="molecule type" value="Genomic_DNA"/>
</dbReference>
<dbReference type="AlphaFoldDB" id="A0A756S779"/>
<evidence type="ECO:0000313" key="4">
    <source>
        <dbReference type="EMBL" id="HAG2583409.1"/>
    </source>
</evidence>
<accession>A0A756S779</accession>
<evidence type="ECO:0000313" key="2">
    <source>
        <dbReference type="EMBL" id="HAG0262171.1"/>
    </source>
</evidence>
<dbReference type="EMBL" id="DAAXBI010000009">
    <property type="protein sequence ID" value="HAG0262171.1"/>
    <property type="molecule type" value="Genomic_DNA"/>
</dbReference>
<reference evidence="2" key="1">
    <citation type="journal article" date="2018" name="Genome Biol.">
        <title>SKESA: strategic k-mer extension for scrupulous assemblies.</title>
        <authorList>
            <person name="Souvorov A."/>
            <person name="Agarwala R."/>
            <person name="Lipman D.J."/>
        </authorList>
    </citation>
    <scope>NUCLEOTIDE SEQUENCE</scope>
    <source>
        <strain evidence="1">MA.0401T78187</strain>
        <strain evidence="4">MA.CK_95/00013329</strain>
        <strain evidence="3">MA.CS_CA06.144</strain>
        <strain evidence="5">MA.JM_07/05</strain>
        <strain evidence="2">MA.P5365530</strain>
    </source>
</reference>